<evidence type="ECO:0000259" key="4">
    <source>
        <dbReference type="Pfam" id="PF00891"/>
    </source>
</evidence>
<feature type="domain" description="O-methyltransferase C-terminal" evidence="4">
    <location>
        <begin position="255"/>
        <end position="395"/>
    </location>
</feature>
<dbReference type="SUPFAM" id="SSF46785">
    <property type="entry name" value="Winged helix' DNA-binding domain"/>
    <property type="match status" value="1"/>
</dbReference>
<organism evidence="6 7">
    <name type="scientific">Aspergillus wentii DTO 134E9</name>
    <dbReference type="NCBI Taxonomy" id="1073089"/>
    <lineage>
        <taxon>Eukaryota</taxon>
        <taxon>Fungi</taxon>
        <taxon>Dikarya</taxon>
        <taxon>Ascomycota</taxon>
        <taxon>Pezizomycotina</taxon>
        <taxon>Eurotiomycetes</taxon>
        <taxon>Eurotiomycetidae</taxon>
        <taxon>Eurotiales</taxon>
        <taxon>Aspergillaceae</taxon>
        <taxon>Aspergillus</taxon>
        <taxon>Aspergillus subgen. Cremei</taxon>
    </lineage>
</organism>
<dbReference type="InterPro" id="IPR012967">
    <property type="entry name" value="COMT_dimerisation"/>
</dbReference>
<dbReference type="VEuPathDB" id="FungiDB:ASPWEDRAFT_114785"/>
<dbReference type="STRING" id="1073089.A0A1L9RET9"/>
<evidence type="ECO:0000256" key="1">
    <source>
        <dbReference type="ARBA" id="ARBA00022603"/>
    </source>
</evidence>
<evidence type="ECO:0000256" key="3">
    <source>
        <dbReference type="ARBA" id="ARBA00022691"/>
    </source>
</evidence>
<dbReference type="AlphaFoldDB" id="A0A1L9RET9"/>
<dbReference type="InterPro" id="IPR029063">
    <property type="entry name" value="SAM-dependent_MTases_sf"/>
</dbReference>
<dbReference type="InterPro" id="IPR016461">
    <property type="entry name" value="COMT-like"/>
</dbReference>
<evidence type="ECO:0000313" key="6">
    <source>
        <dbReference type="EMBL" id="OJJ33439.1"/>
    </source>
</evidence>
<feature type="domain" description="O-methyltransferase dimerisation" evidence="5">
    <location>
        <begin position="81"/>
        <end position="148"/>
    </location>
</feature>
<evidence type="ECO:0000256" key="2">
    <source>
        <dbReference type="ARBA" id="ARBA00022679"/>
    </source>
</evidence>
<dbReference type="RefSeq" id="XP_040687116.1">
    <property type="nucleotide sequence ID" value="XM_040828524.1"/>
</dbReference>
<dbReference type="Gene3D" id="3.40.50.150">
    <property type="entry name" value="Vaccinia Virus protein VP39"/>
    <property type="match status" value="1"/>
</dbReference>
<dbReference type="OrthoDB" id="1535081at2759"/>
<reference evidence="7" key="1">
    <citation type="journal article" date="2017" name="Genome Biol.">
        <title>Comparative genomics reveals high biological diversity and specific adaptations in the industrially and medically important fungal genus Aspergillus.</title>
        <authorList>
            <person name="de Vries R.P."/>
            <person name="Riley R."/>
            <person name="Wiebenga A."/>
            <person name="Aguilar-Osorio G."/>
            <person name="Amillis S."/>
            <person name="Uchima C.A."/>
            <person name="Anderluh G."/>
            <person name="Asadollahi M."/>
            <person name="Askin M."/>
            <person name="Barry K."/>
            <person name="Battaglia E."/>
            <person name="Bayram O."/>
            <person name="Benocci T."/>
            <person name="Braus-Stromeyer S.A."/>
            <person name="Caldana C."/>
            <person name="Canovas D."/>
            <person name="Cerqueira G.C."/>
            <person name="Chen F."/>
            <person name="Chen W."/>
            <person name="Choi C."/>
            <person name="Clum A."/>
            <person name="Dos Santos R.A."/>
            <person name="Damasio A.R."/>
            <person name="Diallinas G."/>
            <person name="Emri T."/>
            <person name="Fekete E."/>
            <person name="Flipphi M."/>
            <person name="Freyberg S."/>
            <person name="Gallo A."/>
            <person name="Gournas C."/>
            <person name="Habgood R."/>
            <person name="Hainaut M."/>
            <person name="Harispe M.L."/>
            <person name="Henrissat B."/>
            <person name="Hilden K.S."/>
            <person name="Hope R."/>
            <person name="Hossain A."/>
            <person name="Karabika E."/>
            <person name="Karaffa L."/>
            <person name="Karanyi Z."/>
            <person name="Krasevec N."/>
            <person name="Kuo A."/>
            <person name="Kusch H."/>
            <person name="LaButti K."/>
            <person name="Lagendijk E.L."/>
            <person name="Lapidus A."/>
            <person name="Levasseur A."/>
            <person name="Lindquist E."/>
            <person name="Lipzen A."/>
            <person name="Logrieco A.F."/>
            <person name="MacCabe A."/>
            <person name="Maekelae M.R."/>
            <person name="Malavazi I."/>
            <person name="Melin P."/>
            <person name="Meyer V."/>
            <person name="Mielnichuk N."/>
            <person name="Miskei M."/>
            <person name="Molnar A.P."/>
            <person name="Mule G."/>
            <person name="Ngan C.Y."/>
            <person name="Orejas M."/>
            <person name="Orosz E."/>
            <person name="Ouedraogo J.P."/>
            <person name="Overkamp K.M."/>
            <person name="Park H.-S."/>
            <person name="Perrone G."/>
            <person name="Piumi F."/>
            <person name="Punt P.J."/>
            <person name="Ram A.F."/>
            <person name="Ramon A."/>
            <person name="Rauscher S."/>
            <person name="Record E."/>
            <person name="Riano-Pachon D.M."/>
            <person name="Robert V."/>
            <person name="Roehrig J."/>
            <person name="Ruller R."/>
            <person name="Salamov A."/>
            <person name="Salih N.S."/>
            <person name="Samson R.A."/>
            <person name="Sandor E."/>
            <person name="Sanguinetti M."/>
            <person name="Schuetze T."/>
            <person name="Sepcic K."/>
            <person name="Shelest E."/>
            <person name="Sherlock G."/>
            <person name="Sophianopoulou V."/>
            <person name="Squina F.M."/>
            <person name="Sun H."/>
            <person name="Susca A."/>
            <person name="Todd R.B."/>
            <person name="Tsang A."/>
            <person name="Unkles S.E."/>
            <person name="van de Wiele N."/>
            <person name="van Rossen-Uffink D."/>
            <person name="Oliveira J.V."/>
            <person name="Vesth T.C."/>
            <person name="Visser J."/>
            <person name="Yu J.-H."/>
            <person name="Zhou M."/>
            <person name="Andersen M.R."/>
            <person name="Archer D.B."/>
            <person name="Baker S.E."/>
            <person name="Benoit I."/>
            <person name="Brakhage A.A."/>
            <person name="Braus G.H."/>
            <person name="Fischer R."/>
            <person name="Frisvad J.C."/>
            <person name="Goldman G.H."/>
            <person name="Houbraken J."/>
            <person name="Oakley B."/>
            <person name="Pocsi I."/>
            <person name="Scazzocchio C."/>
            <person name="Seiboth B."/>
            <person name="vanKuyk P.A."/>
            <person name="Wortman J."/>
            <person name="Dyer P.S."/>
            <person name="Grigoriev I.V."/>
        </authorList>
    </citation>
    <scope>NUCLEOTIDE SEQUENCE [LARGE SCALE GENOMIC DNA]</scope>
    <source>
        <strain evidence="7">DTO 134E9</strain>
    </source>
</reference>
<dbReference type="Gene3D" id="1.10.10.10">
    <property type="entry name" value="Winged helix-like DNA-binding domain superfamily/Winged helix DNA-binding domain"/>
    <property type="match status" value="1"/>
</dbReference>
<dbReference type="GO" id="GO:0044550">
    <property type="term" value="P:secondary metabolite biosynthetic process"/>
    <property type="evidence" value="ECO:0007669"/>
    <property type="project" value="UniProtKB-ARBA"/>
</dbReference>
<proteinExistence type="predicted"/>
<dbReference type="GO" id="GO:0008171">
    <property type="term" value="F:O-methyltransferase activity"/>
    <property type="evidence" value="ECO:0007669"/>
    <property type="project" value="InterPro"/>
</dbReference>
<dbReference type="EMBL" id="KV878214">
    <property type="protein sequence ID" value="OJJ33439.1"/>
    <property type="molecule type" value="Genomic_DNA"/>
</dbReference>
<dbReference type="Pfam" id="PF08100">
    <property type="entry name" value="Dimerisation"/>
    <property type="match status" value="1"/>
</dbReference>
<keyword evidence="3" id="KW-0949">S-adenosyl-L-methionine</keyword>
<dbReference type="Pfam" id="PF00891">
    <property type="entry name" value="Methyltransf_2"/>
    <property type="match status" value="1"/>
</dbReference>
<dbReference type="InterPro" id="IPR001077">
    <property type="entry name" value="COMT_C"/>
</dbReference>
<gene>
    <name evidence="6" type="ORF">ASPWEDRAFT_114785</name>
</gene>
<keyword evidence="7" id="KW-1185">Reference proteome</keyword>
<protein>
    <submittedName>
        <fullName evidence="6">Uncharacterized protein</fullName>
    </submittedName>
</protein>
<dbReference type="PANTHER" id="PTHR43712">
    <property type="entry name" value="PUTATIVE (AFU_ORTHOLOGUE AFUA_4G14580)-RELATED"/>
    <property type="match status" value="1"/>
</dbReference>
<dbReference type="GO" id="GO:0032259">
    <property type="term" value="P:methylation"/>
    <property type="evidence" value="ECO:0007669"/>
    <property type="project" value="UniProtKB-KW"/>
</dbReference>
<evidence type="ECO:0000313" key="7">
    <source>
        <dbReference type="Proteomes" id="UP000184383"/>
    </source>
</evidence>
<keyword evidence="2" id="KW-0808">Transferase</keyword>
<dbReference type="Proteomes" id="UP000184383">
    <property type="component" value="Unassembled WGS sequence"/>
</dbReference>
<dbReference type="GO" id="GO:0046983">
    <property type="term" value="F:protein dimerization activity"/>
    <property type="evidence" value="ECO:0007669"/>
    <property type="project" value="InterPro"/>
</dbReference>
<dbReference type="PROSITE" id="PS51683">
    <property type="entry name" value="SAM_OMT_II"/>
    <property type="match status" value="1"/>
</dbReference>
<dbReference type="InterPro" id="IPR036390">
    <property type="entry name" value="WH_DNA-bd_sf"/>
</dbReference>
<dbReference type="InterPro" id="IPR036388">
    <property type="entry name" value="WH-like_DNA-bd_sf"/>
</dbReference>
<sequence length="418" mass="46169">MVVTNTPNDTVDPNIAISPNAPHQLPQLVDTITAQTKAYNDGDAEARLKLVEAAQSLIYALETPREAMLRYCWAQSTAFYAIEVGIDLGLFSLLAHSEQPKPVSELASRSGAEPALVGRILKHLAAVGVVTETGMDEYQATRLSTTLAIKRFSDAWPFISGGCHSALQALPAYLRQTNYRDPTDGHNAPFQMGYRTDKPFFEYIHSPSSGPALATQFNNFMSVYHQGRPSWMDKGFYPVQERLLDGARTGDEDVLLVDVGGNKGHDTDEFRSKWPGTGGRLVLQDIPAVLDEAEGLNGVDVMAHDFFTEQPVKGARAYYLHSVLHDWPDSSCQIILSKLVGAMTPGYSKILINENIIPDTGAHWQATGLDMIMMVDVAARERTERQWRELVESVGLKIVDIWTVRSSVESLIECELMS</sequence>
<dbReference type="GeneID" id="63744372"/>
<keyword evidence="1" id="KW-0489">Methyltransferase</keyword>
<accession>A0A1L9RET9</accession>
<dbReference type="SUPFAM" id="SSF53335">
    <property type="entry name" value="S-adenosyl-L-methionine-dependent methyltransferases"/>
    <property type="match status" value="1"/>
</dbReference>
<dbReference type="PANTHER" id="PTHR43712:SF1">
    <property type="entry name" value="HYPOTHETICAL O-METHYLTRANSFERASE (EUROFUNG)-RELATED"/>
    <property type="match status" value="1"/>
</dbReference>
<name>A0A1L9RET9_ASPWE</name>
<evidence type="ECO:0000259" key="5">
    <source>
        <dbReference type="Pfam" id="PF08100"/>
    </source>
</evidence>